<sequence length="451" mass="42025">MAPALASFLTRAGPTTWITPADVPAALCVGSTPAATLAGAAAAAAAAGCGVAVTPAPGGQGVAYAFAQVPSGGGAGGGALGRLLALAVLAVRVALGAGLAASVGGVTAVAAVATAFGGWGGGWWARAVVGPAPLLALGVDTASVHDGAAAAAAGTDGSSPPLGLLPALLAISAGDCRRARLDAAADGGRWAGLRGAIAAADGVIPAAVAAAHLGDGTASADAAGALAAGVLGGYAAVAPAPPGGGGGPAARRGTVVWAFPGLTPATAAAPAARARLRTLARSAAAAAGPGGADGAGGYTPRRPTWRPAGAAAAVGLVWVVVAAGQVAALAAIAVHLRATYVGGGGAVTRAARAVYPTARAYALAFVGGGLVRAVGTRRRLAEWAAGVERARRGGHGADADAAAAAAAAVAAAVRRRRSWEGVVGVPGVGGWGTGGGMRGGGGGGEGLYPTI</sequence>
<keyword evidence="1" id="KW-1133">Transmembrane helix</keyword>
<evidence type="ECO:0000256" key="1">
    <source>
        <dbReference type="SAM" id="Phobius"/>
    </source>
</evidence>
<protein>
    <submittedName>
        <fullName evidence="2">Uncharacterized protein</fullName>
    </submittedName>
</protein>
<dbReference type="AlphaFoldDB" id="A0A1X6P7Z1"/>
<keyword evidence="1" id="KW-0812">Transmembrane</keyword>
<evidence type="ECO:0000313" key="2">
    <source>
        <dbReference type="EMBL" id="OSX76974.1"/>
    </source>
</evidence>
<keyword evidence="3" id="KW-1185">Reference proteome</keyword>
<name>A0A1X6P7Z1_PORUM</name>
<organism evidence="2 3">
    <name type="scientific">Porphyra umbilicalis</name>
    <name type="common">Purple laver</name>
    <name type="synonym">Red alga</name>
    <dbReference type="NCBI Taxonomy" id="2786"/>
    <lineage>
        <taxon>Eukaryota</taxon>
        <taxon>Rhodophyta</taxon>
        <taxon>Bangiophyceae</taxon>
        <taxon>Bangiales</taxon>
        <taxon>Bangiaceae</taxon>
        <taxon>Porphyra</taxon>
    </lineage>
</organism>
<dbReference type="Proteomes" id="UP000218209">
    <property type="component" value="Unassembled WGS sequence"/>
</dbReference>
<feature type="transmembrane region" description="Helical" evidence="1">
    <location>
        <begin position="353"/>
        <end position="371"/>
    </location>
</feature>
<evidence type="ECO:0000313" key="3">
    <source>
        <dbReference type="Proteomes" id="UP000218209"/>
    </source>
</evidence>
<accession>A0A1X6P7Z1</accession>
<keyword evidence="1" id="KW-0472">Membrane</keyword>
<feature type="transmembrane region" description="Helical" evidence="1">
    <location>
        <begin position="310"/>
        <end position="333"/>
    </location>
</feature>
<gene>
    <name evidence="2" type="ORF">BU14_0166s0014</name>
</gene>
<dbReference type="EMBL" id="KV918849">
    <property type="protein sequence ID" value="OSX76974.1"/>
    <property type="molecule type" value="Genomic_DNA"/>
</dbReference>
<reference evidence="2 3" key="1">
    <citation type="submission" date="2017-03" db="EMBL/GenBank/DDBJ databases">
        <title>WGS assembly of Porphyra umbilicalis.</title>
        <authorList>
            <person name="Brawley S.H."/>
            <person name="Blouin N.A."/>
            <person name="Ficko-Blean E."/>
            <person name="Wheeler G.L."/>
            <person name="Lohr M."/>
            <person name="Goodson H.V."/>
            <person name="Jenkins J.W."/>
            <person name="Blaby-Haas C.E."/>
            <person name="Helliwell K.E."/>
            <person name="Chan C."/>
            <person name="Marriage T."/>
            <person name="Bhattacharya D."/>
            <person name="Klein A.S."/>
            <person name="Badis Y."/>
            <person name="Brodie J."/>
            <person name="Cao Y."/>
            <person name="Collen J."/>
            <person name="Dittami S.M."/>
            <person name="Gachon C.M."/>
            <person name="Green B.R."/>
            <person name="Karpowicz S."/>
            <person name="Kim J.W."/>
            <person name="Kudahl U."/>
            <person name="Lin S."/>
            <person name="Michel G."/>
            <person name="Mittag M."/>
            <person name="Olson B.J."/>
            <person name="Pangilinan J."/>
            <person name="Peng Y."/>
            <person name="Qiu H."/>
            <person name="Shu S."/>
            <person name="Singer J.T."/>
            <person name="Smith A.G."/>
            <person name="Sprecher B.N."/>
            <person name="Wagner V."/>
            <person name="Wang W."/>
            <person name="Wang Z.-Y."/>
            <person name="Yan J."/>
            <person name="Yarish C."/>
            <person name="Zoeuner-Riek S."/>
            <person name="Zhuang Y."/>
            <person name="Zou Y."/>
            <person name="Lindquist E.A."/>
            <person name="Grimwood J."/>
            <person name="Barry K."/>
            <person name="Rokhsar D.S."/>
            <person name="Schmutz J."/>
            <person name="Stiller J.W."/>
            <person name="Grossman A.R."/>
            <person name="Prochnik S.E."/>
        </authorList>
    </citation>
    <scope>NUCLEOTIDE SEQUENCE [LARGE SCALE GENOMIC DNA]</scope>
    <source>
        <strain evidence="2">4086291</strain>
    </source>
</reference>
<proteinExistence type="predicted"/>